<organism evidence="6 7">
    <name type="scientific">Sporothrix epigloea</name>
    <dbReference type="NCBI Taxonomy" id="1892477"/>
    <lineage>
        <taxon>Eukaryota</taxon>
        <taxon>Fungi</taxon>
        <taxon>Dikarya</taxon>
        <taxon>Ascomycota</taxon>
        <taxon>Pezizomycotina</taxon>
        <taxon>Sordariomycetes</taxon>
        <taxon>Sordariomycetidae</taxon>
        <taxon>Ophiostomatales</taxon>
        <taxon>Ophiostomataceae</taxon>
        <taxon>Sporothrix</taxon>
    </lineage>
</organism>
<dbReference type="PANTHER" id="PTHR12363">
    <property type="entry name" value="TRANSPORTIN 3 AND IMPORTIN 13"/>
    <property type="match status" value="1"/>
</dbReference>
<evidence type="ECO:0000313" key="7">
    <source>
        <dbReference type="Proteomes" id="UP001642501"/>
    </source>
</evidence>
<dbReference type="InterPro" id="IPR016024">
    <property type="entry name" value="ARM-type_fold"/>
</dbReference>
<comment type="caution">
    <text evidence="6">The sequence shown here is derived from an EMBL/GenBank/DDBJ whole genome shotgun (WGS) entry which is preliminary data.</text>
</comment>
<protein>
    <submittedName>
        <fullName evidence="6">Member of the karyopherin-beta</fullName>
    </submittedName>
</protein>
<name>A0ABP0D7K4_9PEZI</name>
<dbReference type="PANTHER" id="PTHR12363:SF33">
    <property type="entry name" value="IMPORTIN-13"/>
    <property type="match status" value="1"/>
</dbReference>
<keyword evidence="7" id="KW-1185">Reference proteome</keyword>
<dbReference type="Proteomes" id="UP001642501">
    <property type="component" value="Unassembled WGS sequence"/>
</dbReference>
<dbReference type="EMBL" id="CAWUOM010000009">
    <property type="protein sequence ID" value="CAK7264189.1"/>
    <property type="molecule type" value="Genomic_DNA"/>
</dbReference>
<dbReference type="InterPro" id="IPR051345">
    <property type="entry name" value="Importin_beta-like_NTR"/>
</dbReference>
<dbReference type="Pfam" id="PF24140">
    <property type="entry name" value="TPR_TNPO3_IPO13_3rd"/>
    <property type="match status" value="1"/>
</dbReference>
<accession>A0ABP0D7K4</accession>
<keyword evidence="3" id="KW-0813">Transport</keyword>
<evidence type="ECO:0000256" key="2">
    <source>
        <dbReference type="ARBA" id="ARBA00007991"/>
    </source>
</evidence>
<dbReference type="Gene3D" id="1.25.10.10">
    <property type="entry name" value="Leucine-rich Repeat Variant"/>
    <property type="match status" value="1"/>
</dbReference>
<proteinExistence type="inferred from homology"/>
<evidence type="ECO:0000256" key="1">
    <source>
        <dbReference type="ARBA" id="ARBA00004123"/>
    </source>
</evidence>
<sequence>MENQTSLPSSIEEVESLIITLYDPHTPHTTIVAVQDILQRLQRSPEGWRLAQTLLDRPVNSTSSDQIRFFGALTIIVKLNTENNPLSDDDASGLLQSLLRWLALSATDQVAILSTQKLCQALSTFYIHFPTLWPNCVKSVLLCLRTGQSVAFVDVEHAPSIAEIVAGMNWRLVHVALNYSHTVVSDVAKTDMRIPKFSAVHKQLLENASDVAELIHAGLTIASEDHVRPRRQSILSLQAWILYAQRLPAGGSVLVGPLRNLVNPVIACLQDDELYESSVELLIDILSNYSNFFTAEHYSSLSMIFESAWGVERLQQLLGGDFDFEPLQYGLLLLAFGDARVEALMQSPDERSRKTLGSLSTLLTAKGHPVGEDLIFVPALEFWATYVETMLDFMYSSDGGYEPWVDTAVALVREVVGHCWVKIQYPPMQTLLSWDSSDRAGFTDARKDVGDLLQTVFTVDGRHLMAVFTDLLERSISARAWAQVEATIFCLTTLSDCASENNGYDELLGRIFSASFFELLALSQDSLPVRLRQTALSMIERYSEYFVRQPAHLATVLGLLFEAVATPTLCQAASKSIATLCSSCRSLLVDQVSTFLEQYRLLRNNSQVDSIAEERIVNAIASIIQTISDETARLNLSELLLSSVMAELPACLGLETNGGSLESNSPLIAKAITQCEKQVQDGQPGPTIMEVKLQGSLISLRCMLGIARGLQSTNETGVDLEGSNPAPNSFTSNESSTKLRSLQTEIMHMILLTQKTLPNSSEIVDVICSIFKAGFSETDPNLLVFPPEMVTEFFLQQTTQSPYIGMFVNTAHSFASSLAKHPSREIVARSLSALVPWIFGMLQTLPEPNADTDLAQRSIEFIDRILEKNLAALLRVEPSSQLEFFFMFTLKVLDGREPLPKAAACDFWTTFLALRPEDPSLKAIVVNAMEHLGPLLAQALIFNFGGNASRSELDKLCEPLKKLVVQHMQSSSWLEQALMSPNFPSDLVTASDKNLFLKKVTR</sequence>
<reference evidence="6 7" key="1">
    <citation type="submission" date="2024-01" db="EMBL/GenBank/DDBJ databases">
        <authorList>
            <person name="Allen C."/>
            <person name="Tagirdzhanova G."/>
        </authorList>
    </citation>
    <scope>NUCLEOTIDE SEQUENCE [LARGE SCALE GENOMIC DNA]</scope>
    <source>
        <strain evidence="6 7">CBS 573.63</strain>
    </source>
</reference>
<evidence type="ECO:0000313" key="6">
    <source>
        <dbReference type="EMBL" id="CAK7264189.1"/>
    </source>
</evidence>
<comment type="subcellular location">
    <subcellularLocation>
        <location evidence="1">Nucleus</location>
    </subcellularLocation>
</comment>
<gene>
    <name evidence="6" type="primary">PDR6</name>
    <name evidence="6" type="ORF">SEPCBS57363_000949</name>
</gene>
<keyword evidence="4" id="KW-0653">Protein transport</keyword>
<keyword evidence="5" id="KW-0539">Nucleus</keyword>
<evidence type="ECO:0000256" key="4">
    <source>
        <dbReference type="ARBA" id="ARBA00022927"/>
    </source>
</evidence>
<dbReference type="InterPro" id="IPR011989">
    <property type="entry name" value="ARM-like"/>
</dbReference>
<dbReference type="SUPFAM" id="SSF48371">
    <property type="entry name" value="ARM repeat"/>
    <property type="match status" value="1"/>
</dbReference>
<evidence type="ECO:0000256" key="3">
    <source>
        <dbReference type="ARBA" id="ARBA00022448"/>
    </source>
</evidence>
<comment type="similarity">
    <text evidence="2">Belongs to the importin beta family.</text>
</comment>
<evidence type="ECO:0000256" key="5">
    <source>
        <dbReference type="ARBA" id="ARBA00023242"/>
    </source>
</evidence>
<dbReference type="InterPro" id="IPR057942">
    <property type="entry name" value="TPR_TNPO3_IPO13_3rd"/>
</dbReference>